<protein>
    <submittedName>
        <fullName evidence="2">Uncharacterized protein</fullName>
    </submittedName>
</protein>
<keyword evidence="1" id="KW-1133">Transmembrane helix</keyword>
<name>A0A9D4V3K5_ADICA</name>
<evidence type="ECO:0000313" key="3">
    <source>
        <dbReference type="Proteomes" id="UP000886520"/>
    </source>
</evidence>
<sequence>MCKLQLSEFSAPPSSHYAVCSSYPGPFLSRNTGLWLLFTRLDLRYPCSGRFRGSSMPITATPLNRQHIEDGHGRSWIDQAGHVVLRASLLAVACAAFIFSKKMALAAAVADPGVGGFQGSRSAAVYFIGVVGLFLNGRNIHYNTLALEGQRIS</sequence>
<evidence type="ECO:0000256" key="1">
    <source>
        <dbReference type="SAM" id="Phobius"/>
    </source>
</evidence>
<organism evidence="2 3">
    <name type="scientific">Adiantum capillus-veneris</name>
    <name type="common">Maidenhair fern</name>
    <dbReference type="NCBI Taxonomy" id="13818"/>
    <lineage>
        <taxon>Eukaryota</taxon>
        <taxon>Viridiplantae</taxon>
        <taxon>Streptophyta</taxon>
        <taxon>Embryophyta</taxon>
        <taxon>Tracheophyta</taxon>
        <taxon>Polypodiopsida</taxon>
        <taxon>Polypodiidae</taxon>
        <taxon>Polypodiales</taxon>
        <taxon>Pteridineae</taxon>
        <taxon>Pteridaceae</taxon>
        <taxon>Vittarioideae</taxon>
        <taxon>Adiantum</taxon>
    </lineage>
</organism>
<keyword evidence="1" id="KW-0812">Transmembrane</keyword>
<dbReference type="AlphaFoldDB" id="A0A9D4V3K5"/>
<evidence type="ECO:0000313" key="2">
    <source>
        <dbReference type="EMBL" id="KAI5078756.1"/>
    </source>
</evidence>
<keyword evidence="3" id="KW-1185">Reference proteome</keyword>
<feature type="transmembrane region" description="Helical" evidence="1">
    <location>
        <begin position="120"/>
        <end position="137"/>
    </location>
</feature>
<dbReference type="Proteomes" id="UP000886520">
    <property type="component" value="Chromosome 6"/>
</dbReference>
<reference evidence="2" key="1">
    <citation type="submission" date="2021-01" db="EMBL/GenBank/DDBJ databases">
        <title>Adiantum capillus-veneris genome.</title>
        <authorList>
            <person name="Fang Y."/>
            <person name="Liao Q."/>
        </authorList>
    </citation>
    <scope>NUCLEOTIDE SEQUENCE</scope>
    <source>
        <strain evidence="2">H3</strain>
        <tissue evidence="2">Leaf</tissue>
    </source>
</reference>
<keyword evidence="1" id="KW-0472">Membrane</keyword>
<gene>
    <name evidence="2" type="ORF">GOP47_0006427</name>
</gene>
<feature type="transmembrane region" description="Helical" evidence="1">
    <location>
        <begin position="83"/>
        <end position="100"/>
    </location>
</feature>
<comment type="caution">
    <text evidence="2">The sequence shown here is derived from an EMBL/GenBank/DDBJ whole genome shotgun (WGS) entry which is preliminary data.</text>
</comment>
<dbReference type="EMBL" id="JABFUD020000006">
    <property type="protein sequence ID" value="KAI5078756.1"/>
    <property type="molecule type" value="Genomic_DNA"/>
</dbReference>
<proteinExistence type="predicted"/>
<accession>A0A9D4V3K5</accession>